<keyword evidence="3" id="KW-1185">Reference proteome</keyword>
<gene>
    <name evidence="2" type="ORF">G5B40_13485</name>
</gene>
<keyword evidence="1" id="KW-0472">Membrane</keyword>
<dbReference type="InterPro" id="IPR022472">
    <property type="entry name" value="VPLPA-CTERM"/>
</dbReference>
<proteinExistence type="predicted"/>
<dbReference type="EMBL" id="CP049056">
    <property type="protein sequence ID" value="QIE57887.1"/>
    <property type="molecule type" value="Genomic_DNA"/>
</dbReference>
<dbReference type="NCBIfam" id="TIGR03370">
    <property type="entry name" value="VPLPA-CTERM"/>
    <property type="match status" value="1"/>
</dbReference>
<protein>
    <submittedName>
        <fullName evidence="2">VPLPA-CTERM sorting domain-containing protein</fullName>
    </submittedName>
</protein>
<evidence type="ECO:0000313" key="3">
    <source>
        <dbReference type="Proteomes" id="UP000503336"/>
    </source>
</evidence>
<reference evidence="2 3" key="1">
    <citation type="submission" date="2020-02" db="EMBL/GenBank/DDBJ databases">
        <title>complete genome sequence of Rhodobacteraceae bacterium.</title>
        <authorList>
            <person name="Park J."/>
            <person name="Kim Y.-S."/>
            <person name="Kim K.-H."/>
        </authorList>
    </citation>
    <scope>NUCLEOTIDE SEQUENCE [LARGE SCALE GENOMIC DNA]</scope>
    <source>
        <strain evidence="2 3">RR4-56</strain>
    </source>
</reference>
<keyword evidence="1" id="KW-1133">Transmembrane helix</keyword>
<name>A0A7M3T7A6_9RHOB</name>
<dbReference type="KEGG" id="hdh:G5B40_13485"/>
<dbReference type="AlphaFoldDB" id="A0A7M3T7A6"/>
<feature type="transmembrane region" description="Helical" evidence="1">
    <location>
        <begin position="59"/>
        <end position="78"/>
    </location>
</feature>
<evidence type="ECO:0000313" key="2">
    <source>
        <dbReference type="EMBL" id="QIE57887.1"/>
    </source>
</evidence>
<keyword evidence="1" id="KW-0812">Transmembrane</keyword>
<feature type="transmembrane region" description="Helical" evidence="1">
    <location>
        <begin position="21"/>
        <end position="39"/>
    </location>
</feature>
<evidence type="ECO:0000256" key="1">
    <source>
        <dbReference type="SAM" id="Phobius"/>
    </source>
</evidence>
<sequence>MHLHHRAWQYRRQRRPRTDSELVAALSGFAAGSYRHGFYDSETPVSGQAFFRVADAAVVPLPAALPLLLTGLAGLGFVSRRRRAA</sequence>
<accession>A0A7M3T7A6</accession>
<organism evidence="2 3">
    <name type="scientific">Pikeienuella piscinae</name>
    <dbReference type="NCBI Taxonomy" id="2748098"/>
    <lineage>
        <taxon>Bacteria</taxon>
        <taxon>Pseudomonadati</taxon>
        <taxon>Pseudomonadota</taxon>
        <taxon>Alphaproteobacteria</taxon>
        <taxon>Rhodobacterales</taxon>
        <taxon>Paracoccaceae</taxon>
        <taxon>Pikeienuella</taxon>
    </lineage>
</organism>
<dbReference type="Proteomes" id="UP000503336">
    <property type="component" value="Chromosome"/>
</dbReference>